<evidence type="ECO:0000256" key="18">
    <source>
        <dbReference type="ARBA" id="ARBA00048739"/>
    </source>
</evidence>
<gene>
    <name evidence="23" type="ORF">BEMITA_LOCUS1152</name>
</gene>
<keyword evidence="2" id="KW-0560">Oxidoreductase</keyword>
<dbReference type="InterPro" id="IPR002347">
    <property type="entry name" value="SDR_fam"/>
</dbReference>
<evidence type="ECO:0000256" key="5">
    <source>
        <dbReference type="ARBA" id="ARBA00040276"/>
    </source>
</evidence>
<evidence type="ECO:0000256" key="6">
    <source>
        <dbReference type="ARBA" id="ARBA00041812"/>
    </source>
</evidence>
<comment type="catalytic activity">
    <reaction evidence="15">
        <text>resolvin D2 + NAD(+) = 7-oxoresolvin D2 + NADH + H(+)</text>
        <dbReference type="Rhea" id="RHEA:53584"/>
        <dbReference type="ChEBI" id="CHEBI:15378"/>
        <dbReference type="ChEBI" id="CHEBI:57540"/>
        <dbReference type="ChEBI" id="CHEBI:57945"/>
        <dbReference type="ChEBI" id="CHEBI:133367"/>
        <dbReference type="ChEBI" id="CHEBI:137497"/>
    </reaction>
    <physiologicalReaction direction="left-to-right" evidence="15">
        <dbReference type="Rhea" id="RHEA:53585"/>
    </physiologicalReaction>
</comment>
<dbReference type="AlphaFoldDB" id="A0A9P0EW19"/>
<keyword evidence="24" id="KW-1185">Reference proteome</keyword>
<evidence type="ECO:0000256" key="11">
    <source>
        <dbReference type="ARBA" id="ARBA00048008"/>
    </source>
</evidence>
<dbReference type="FunFam" id="3.40.50.720:FF:000149">
    <property type="entry name" value="15-hydroxyprostaglandin dehydrogenase [NAD(+)]"/>
    <property type="match status" value="1"/>
</dbReference>
<comment type="catalytic activity">
    <reaction evidence="11">
        <text>14-hydroxy-(4Z,7Z,10Z,12E,16Z,19Z)-docosahexaenoate + NAD(+) = 14-oxo-(4Z,7Z,10Z,12E,16Z,19Z)-docosahexaenoate + NADH + H(+)</text>
        <dbReference type="Rhea" id="RHEA:48952"/>
        <dbReference type="ChEBI" id="CHEBI:15378"/>
        <dbReference type="ChEBI" id="CHEBI:57540"/>
        <dbReference type="ChEBI" id="CHEBI:57945"/>
        <dbReference type="ChEBI" id="CHEBI:90866"/>
        <dbReference type="ChEBI" id="CHEBI:90867"/>
    </reaction>
    <physiologicalReaction direction="left-to-right" evidence="11">
        <dbReference type="Rhea" id="RHEA:48953"/>
    </physiologicalReaction>
</comment>
<evidence type="ECO:0000313" key="23">
    <source>
        <dbReference type="EMBL" id="CAH0381508.1"/>
    </source>
</evidence>
<evidence type="ECO:0000256" key="9">
    <source>
        <dbReference type="ARBA" id="ARBA00047325"/>
    </source>
</evidence>
<organism evidence="23 24">
    <name type="scientific">Bemisia tabaci</name>
    <name type="common">Sweetpotato whitefly</name>
    <name type="synonym">Aleurodes tabaci</name>
    <dbReference type="NCBI Taxonomy" id="7038"/>
    <lineage>
        <taxon>Eukaryota</taxon>
        <taxon>Metazoa</taxon>
        <taxon>Ecdysozoa</taxon>
        <taxon>Arthropoda</taxon>
        <taxon>Hexapoda</taxon>
        <taxon>Insecta</taxon>
        <taxon>Pterygota</taxon>
        <taxon>Neoptera</taxon>
        <taxon>Paraneoptera</taxon>
        <taxon>Hemiptera</taxon>
        <taxon>Sternorrhyncha</taxon>
        <taxon>Aleyrodoidea</taxon>
        <taxon>Aleyrodidae</taxon>
        <taxon>Aleyrodinae</taxon>
        <taxon>Bemisia</taxon>
    </lineage>
</organism>
<evidence type="ECO:0000256" key="15">
    <source>
        <dbReference type="ARBA" id="ARBA00048393"/>
    </source>
</evidence>
<evidence type="ECO:0000256" key="3">
    <source>
        <dbReference type="ARBA" id="ARBA00038968"/>
    </source>
</evidence>
<comment type="catalytic activity">
    <reaction evidence="10">
        <text>resolvin D1 + NAD(+) = 8-oxoresolvin D1 + NADH + H(+)</text>
        <dbReference type="Rhea" id="RHEA:50124"/>
        <dbReference type="ChEBI" id="CHEBI:15378"/>
        <dbReference type="ChEBI" id="CHEBI:57540"/>
        <dbReference type="ChEBI" id="CHEBI:57945"/>
        <dbReference type="ChEBI" id="CHEBI:132079"/>
        <dbReference type="ChEBI" id="CHEBI:132080"/>
    </reaction>
    <physiologicalReaction direction="left-to-right" evidence="10">
        <dbReference type="Rhea" id="RHEA:50125"/>
    </physiologicalReaction>
</comment>
<evidence type="ECO:0000256" key="21">
    <source>
        <dbReference type="ARBA" id="ARBA00049188"/>
    </source>
</evidence>
<comment type="catalytic activity">
    <reaction evidence="17">
        <text>prostaglandin A1 + NAD(+) = 15-oxo-prostaglandin A1 + NADH + H(+)</text>
        <dbReference type="Rhea" id="RHEA:41263"/>
        <dbReference type="ChEBI" id="CHEBI:15378"/>
        <dbReference type="ChEBI" id="CHEBI:57398"/>
        <dbReference type="ChEBI" id="CHEBI:57540"/>
        <dbReference type="ChEBI" id="CHEBI:57945"/>
        <dbReference type="ChEBI" id="CHEBI:85072"/>
    </reaction>
    <physiologicalReaction direction="left-to-right" evidence="17">
        <dbReference type="Rhea" id="RHEA:41264"/>
    </physiologicalReaction>
</comment>
<dbReference type="Proteomes" id="UP001152759">
    <property type="component" value="Chromosome 1"/>
</dbReference>
<name>A0A9P0EW19_BEMTA</name>
<dbReference type="EMBL" id="OU963862">
    <property type="protein sequence ID" value="CAH0381508.1"/>
    <property type="molecule type" value="Genomic_DNA"/>
</dbReference>
<evidence type="ECO:0000256" key="1">
    <source>
        <dbReference type="ARBA" id="ARBA00006484"/>
    </source>
</evidence>
<comment type="function">
    <text evidence="8">Catalyzes the NAD-dependent dehydrogenation (oxidation) of a broad array of hydroxylated polyunsaturated fatty acids (mainly eicosanoids and docosanoids, including prostaglandins, lipoxins and resolvins), yielding their corresponding keto (oxo) metabolites. Decreases the levels of the pro-proliferative prostaglandins such as prostaglandin E2 (whose activity is increased in cancer because of an increase in the expression of cyclooxygenase 2) and generates oxo-fatty acid products that can profoundly influence cell function by abrogating pro-inflammatory cytokine expression. Converts resolvins E1, D1 and D2 to their oxo products, which represents a mode of resolvin inactivation. Resolvin E1 plays important roles during the resolution phase of acute inflammation, while resolvins D1 and D2 have a unique role in obesity-induced adipose inflammation.</text>
</comment>
<comment type="catalytic activity">
    <reaction evidence="16">
        <text>lipoxin A4 + NAD(+) = 15-oxo-(5S,6R)-dihydroxy-(7E,9E,11Z,13E)-eicosatetraenoate + NADH + H(+)</text>
        <dbReference type="Rhea" id="RHEA:41572"/>
        <dbReference type="ChEBI" id="CHEBI:15378"/>
        <dbReference type="ChEBI" id="CHEBI:57540"/>
        <dbReference type="ChEBI" id="CHEBI:57945"/>
        <dbReference type="ChEBI" id="CHEBI:67026"/>
        <dbReference type="ChEBI" id="CHEBI:78311"/>
    </reaction>
    <physiologicalReaction direction="left-to-right" evidence="16">
        <dbReference type="Rhea" id="RHEA:41573"/>
    </physiologicalReaction>
</comment>
<evidence type="ECO:0000256" key="13">
    <source>
        <dbReference type="ARBA" id="ARBA00048144"/>
    </source>
</evidence>
<comment type="similarity">
    <text evidence="1 22">Belongs to the short-chain dehydrogenases/reductases (SDR) family.</text>
</comment>
<dbReference type="GO" id="GO:0047034">
    <property type="term" value="F:15-hydroxyicosatetraenoate dehydrogenase activity"/>
    <property type="evidence" value="ECO:0007669"/>
    <property type="project" value="UniProtKB-EC"/>
</dbReference>
<evidence type="ECO:0000256" key="17">
    <source>
        <dbReference type="ARBA" id="ARBA00048611"/>
    </source>
</evidence>
<proteinExistence type="inferred from homology"/>
<comment type="catalytic activity">
    <reaction evidence="12">
        <text>15-oxo-(5S,6R)-dihydroxy-(7E,9E,11Z)-eicosatrienoate + NADH + H(+) = (5S,6R,15S)-trihydroxy-(7E,9E,11Z)-eicosatrienoate + NAD(+)</text>
        <dbReference type="Rhea" id="RHEA:41596"/>
        <dbReference type="ChEBI" id="CHEBI:15378"/>
        <dbReference type="ChEBI" id="CHEBI:57540"/>
        <dbReference type="ChEBI" id="CHEBI:57945"/>
        <dbReference type="ChEBI" id="CHEBI:78325"/>
        <dbReference type="ChEBI" id="CHEBI:78329"/>
    </reaction>
    <physiologicalReaction direction="left-to-right" evidence="12">
        <dbReference type="Rhea" id="RHEA:41597"/>
    </physiologicalReaction>
</comment>
<accession>A0A9P0EW19</accession>
<evidence type="ECO:0000256" key="4">
    <source>
        <dbReference type="ARBA" id="ARBA00039060"/>
    </source>
</evidence>
<comment type="catalytic activity">
    <reaction evidence="13">
        <text>(11R)-hydroxy-(5Z,8Z,12E,14Z)-eicosatetraenoate + NAD(+) = 11-oxo-(5Z,8Z,12E,14Z)-eicosatetraenoate + NADH + H(+)</text>
        <dbReference type="Rhea" id="RHEA:48640"/>
        <dbReference type="ChEBI" id="CHEBI:15378"/>
        <dbReference type="ChEBI" id="CHEBI:57540"/>
        <dbReference type="ChEBI" id="CHEBI:57945"/>
        <dbReference type="ChEBI" id="CHEBI:78836"/>
        <dbReference type="ChEBI" id="CHEBI:90697"/>
    </reaction>
    <physiologicalReaction direction="left-to-right" evidence="13">
        <dbReference type="Rhea" id="RHEA:48641"/>
    </physiologicalReaction>
</comment>
<evidence type="ECO:0000256" key="12">
    <source>
        <dbReference type="ARBA" id="ARBA00048140"/>
    </source>
</evidence>
<dbReference type="KEGG" id="btab:109038900"/>
<evidence type="ECO:0000256" key="2">
    <source>
        <dbReference type="ARBA" id="ARBA00023002"/>
    </source>
</evidence>
<dbReference type="GO" id="GO:0005737">
    <property type="term" value="C:cytoplasm"/>
    <property type="evidence" value="ECO:0007669"/>
    <property type="project" value="TreeGrafter"/>
</dbReference>
<dbReference type="PROSITE" id="PS00061">
    <property type="entry name" value="ADH_SHORT"/>
    <property type="match status" value="1"/>
</dbReference>
<reference evidence="23" key="1">
    <citation type="submission" date="2021-12" db="EMBL/GenBank/DDBJ databases">
        <authorList>
            <person name="King R."/>
        </authorList>
    </citation>
    <scope>NUCLEOTIDE SEQUENCE</scope>
</reference>
<dbReference type="PRINTS" id="PR00080">
    <property type="entry name" value="SDRFAMILY"/>
</dbReference>
<dbReference type="EC" id="1.1.1.141" evidence="3"/>
<dbReference type="PRINTS" id="PR00081">
    <property type="entry name" value="GDHRDH"/>
</dbReference>
<evidence type="ECO:0000313" key="24">
    <source>
        <dbReference type="Proteomes" id="UP001152759"/>
    </source>
</evidence>
<dbReference type="PANTHER" id="PTHR44229">
    <property type="entry name" value="15-HYDROXYPROSTAGLANDIN DEHYDROGENASE [NAD(+)]"/>
    <property type="match status" value="1"/>
</dbReference>
<evidence type="ECO:0000256" key="16">
    <source>
        <dbReference type="ARBA" id="ARBA00048535"/>
    </source>
</evidence>
<comment type="catalytic activity">
    <reaction evidence="18">
        <text>prostaglandin E2 + NAD(+) = 15-oxoprostaglandin E2 + NADH + H(+)</text>
        <dbReference type="Rhea" id="RHEA:11876"/>
        <dbReference type="ChEBI" id="CHEBI:15378"/>
        <dbReference type="ChEBI" id="CHEBI:57400"/>
        <dbReference type="ChEBI" id="CHEBI:57540"/>
        <dbReference type="ChEBI" id="CHEBI:57945"/>
        <dbReference type="ChEBI" id="CHEBI:606564"/>
        <dbReference type="EC" id="1.1.1.141"/>
    </reaction>
    <physiologicalReaction direction="left-to-right" evidence="18">
        <dbReference type="Rhea" id="RHEA:11877"/>
    </physiologicalReaction>
</comment>
<comment type="catalytic activity">
    <reaction evidence="19">
        <text>resolvin D2 + NAD(+) = 16-oxoresolvin D2 + NADH + H(+)</text>
        <dbReference type="Rhea" id="RHEA:53588"/>
        <dbReference type="ChEBI" id="CHEBI:15378"/>
        <dbReference type="ChEBI" id="CHEBI:57540"/>
        <dbReference type="ChEBI" id="CHEBI:57945"/>
        <dbReference type="ChEBI" id="CHEBI:133367"/>
        <dbReference type="ChEBI" id="CHEBI:137498"/>
    </reaction>
    <physiologicalReaction direction="left-to-right" evidence="19">
        <dbReference type="Rhea" id="RHEA:53589"/>
    </physiologicalReaction>
</comment>
<dbReference type="Pfam" id="PF00106">
    <property type="entry name" value="adh_short"/>
    <property type="match status" value="1"/>
</dbReference>
<dbReference type="EC" id="1.1.1.232" evidence="4"/>
<evidence type="ECO:0000256" key="14">
    <source>
        <dbReference type="ARBA" id="ARBA00048170"/>
    </source>
</evidence>
<dbReference type="SUPFAM" id="SSF51735">
    <property type="entry name" value="NAD(P)-binding Rossmann-fold domains"/>
    <property type="match status" value="1"/>
</dbReference>
<evidence type="ECO:0000256" key="20">
    <source>
        <dbReference type="ARBA" id="ARBA00049151"/>
    </source>
</evidence>
<dbReference type="InterPro" id="IPR036291">
    <property type="entry name" value="NAD(P)-bd_dom_sf"/>
</dbReference>
<dbReference type="GO" id="GO:0016404">
    <property type="term" value="F:15-hydroxyprostaglandin dehydrogenase (NAD+) activity"/>
    <property type="evidence" value="ECO:0007669"/>
    <property type="project" value="UniProtKB-EC"/>
</dbReference>
<comment type="catalytic activity">
    <reaction evidence="21">
        <text>resolvin E1 + NAD(+) = 18-oxo-resolvin E1 + NADH + H(+)</text>
        <dbReference type="Rhea" id="RHEA:49244"/>
        <dbReference type="ChEBI" id="CHEBI:15378"/>
        <dbReference type="ChEBI" id="CHEBI:57540"/>
        <dbReference type="ChEBI" id="CHEBI:57945"/>
        <dbReference type="ChEBI" id="CHEBI:91000"/>
        <dbReference type="ChEBI" id="CHEBI:91001"/>
    </reaction>
    <physiologicalReaction direction="left-to-right" evidence="21">
        <dbReference type="Rhea" id="RHEA:49245"/>
    </physiologicalReaction>
</comment>
<comment type="catalytic activity">
    <reaction evidence="14">
        <text>resolvin D1 + NAD(+) = 17-oxoresolvin D1 + NADH + H(+)</text>
        <dbReference type="Rhea" id="RHEA:50128"/>
        <dbReference type="ChEBI" id="CHEBI:15378"/>
        <dbReference type="ChEBI" id="CHEBI:57540"/>
        <dbReference type="ChEBI" id="CHEBI:57945"/>
        <dbReference type="ChEBI" id="CHEBI:132079"/>
        <dbReference type="ChEBI" id="CHEBI:132081"/>
    </reaction>
    <physiologicalReaction direction="left-to-right" evidence="14">
        <dbReference type="Rhea" id="RHEA:50129"/>
    </physiologicalReaction>
</comment>
<evidence type="ECO:0000256" key="22">
    <source>
        <dbReference type="RuleBase" id="RU000363"/>
    </source>
</evidence>
<comment type="catalytic activity">
    <reaction evidence="20">
        <text>(15S)-hydroxy-(5Z,8Z,11Z,13E)-eicosatetraenoate + NAD(+) = 15-oxo-(5Z,8Z,11Z,13E)-eicosatetraenoate + NADH + H(+)</text>
        <dbReference type="Rhea" id="RHEA:23260"/>
        <dbReference type="ChEBI" id="CHEBI:15378"/>
        <dbReference type="ChEBI" id="CHEBI:57409"/>
        <dbReference type="ChEBI" id="CHEBI:57410"/>
        <dbReference type="ChEBI" id="CHEBI:57540"/>
        <dbReference type="ChEBI" id="CHEBI:57945"/>
        <dbReference type="EC" id="1.1.1.232"/>
    </reaction>
    <physiologicalReaction direction="left-to-right" evidence="20">
        <dbReference type="Rhea" id="RHEA:23261"/>
    </physiologicalReaction>
</comment>
<sequence>MDLKGKVALVTGGASGIGRAFAEELVKYGAKVSICDVNDDGEELADQLCQKYGRDRAIFCSCDVTDYPQIEESFQTTVSAYGGIDIVINNAGIFNDRFWELEVDVNLNGVIRGTLLALRYMSKHRGGRGGTIINVAAVEGYSVFPAAPIYCATKHAVVGFTRSYGSPFHTNMTGVRFIALCPGGTKTGMIPENDWKKTLQAPEYEAALPKTINQQQLVQNVGRALIYVLQKAPTGSVWSVENNQLPTEIKLPFN</sequence>
<dbReference type="OrthoDB" id="417891at2759"/>
<comment type="catalytic activity">
    <reaction evidence="9">
        <text>prostaglandin E1 + NAD(+) = 15-oxoprostaglandin E1 + NADH + H(+)</text>
        <dbReference type="Rhea" id="RHEA:16477"/>
        <dbReference type="ChEBI" id="CHEBI:15378"/>
        <dbReference type="ChEBI" id="CHEBI:57397"/>
        <dbReference type="ChEBI" id="CHEBI:57401"/>
        <dbReference type="ChEBI" id="CHEBI:57540"/>
        <dbReference type="ChEBI" id="CHEBI:57945"/>
    </reaction>
    <physiologicalReaction direction="left-to-right" evidence="9">
        <dbReference type="Rhea" id="RHEA:16478"/>
    </physiologicalReaction>
</comment>
<evidence type="ECO:0000256" key="19">
    <source>
        <dbReference type="ARBA" id="ARBA00048921"/>
    </source>
</evidence>
<evidence type="ECO:0000256" key="10">
    <source>
        <dbReference type="ARBA" id="ARBA00047672"/>
    </source>
</evidence>
<evidence type="ECO:0000256" key="8">
    <source>
        <dbReference type="ARBA" id="ARBA00045705"/>
    </source>
</evidence>
<evidence type="ECO:0000256" key="7">
    <source>
        <dbReference type="ARBA" id="ARBA00042026"/>
    </source>
</evidence>
<dbReference type="InterPro" id="IPR020904">
    <property type="entry name" value="Sc_DH/Rdtase_CS"/>
</dbReference>
<dbReference type="Gene3D" id="3.40.50.720">
    <property type="entry name" value="NAD(P)-binding Rossmann-like Domain"/>
    <property type="match status" value="1"/>
</dbReference>
<dbReference type="PANTHER" id="PTHR44229:SF4">
    <property type="entry name" value="15-HYDROXYPROSTAGLANDIN DEHYDROGENASE [NAD(+)]"/>
    <property type="match status" value="1"/>
</dbReference>
<protein>
    <recommendedName>
        <fullName evidence="5">15-hydroxyprostaglandin dehydrogenase [NAD(+)]</fullName>
        <ecNumber evidence="3">1.1.1.141</ecNumber>
        <ecNumber evidence="4">1.1.1.232</ecNumber>
    </recommendedName>
    <alternativeName>
        <fullName evidence="7">Eicosanoid/docosanoid dehydrogenase [NAD(+)]</fullName>
    </alternativeName>
    <alternativeName>
        <fullName evidence="6">Prostaglandin dehydrogenase 1</fullName>
    </alternativeName>
</protein>